<feature type="compositionally biased region" description="Low complexity" evidence="1">
    <location>
        <begin position="270"/>
        <end position="286"/>
    </location>
</feature>
<evidence type="ECO:0000313" key="4">
    <source>
        <dbReference type="Proteomes" id="UP000605361"/>
    </source>
</evidence>
<accession>A0A931F0A4</accession>
<evidence type="ECO:0000313" key="3">
    <source>
        <dbReference type="EMBL" id="MBF8190684.1"/>
    </source>
</evidence>
<protein>
    <recommendedName>
        <fullName evidence="2">PatA-like N-terminal domain-containing protein</fullName>
    </recommendedName>
</protein>
<proteinExistence type="predicted"/>
<dbReference type="RefSeq" id="WP_195899599.1">
    <property type="nucleotide sequence ID" value="NZ_JADOGI010000130.1"/>
</dbReference>
<gene>
    <name evidence="3" type="ORF">ITP53_34230</name>
</gene>
<sequence length="286" mass="30087">MRLDELLSGLARERSTGALRLGRSGTVFVSEGRVTYMECAQTPGVEQLLAGRGVLPDSALRWVRADGGCERLISEGVVTAGELQYAVRAAVLDAAFFLLPVSETRPKFRPREAHWLGGQWFFDVPELVRECARRQDRLAEIWPSADVDGLPVRPVASLPGHAVTLSRAQWEVIVRADQRATPLELARQIGRSGYSVLVAVRQLAAAGLLTPHPTAATGHAAARGADQPAGATTGRGDGAEAGQGEADAGPGLPRRTRGLDARPPRPPADPVGADPVGAEPVGVGAG</sequence>
<feature type="compositionally biased region" description="Low complexity" evidence="1">
    <location>
        <begin position="242"/>
        <end position="251"/>
    </location>
</feature>
<feature type="compositionally biased region" description="Low complexity" evidence="1">
    <location>
        <begin position="217"/>
        <end position="231"/>
    </location>
</feature>
<keyword evidence="4" id="KW-1185">Reference proteome</keyword>
<organism evidence="3 4">
    <name type="scientific">Nonomuraea cypriaca</name>
    <dbReference type="NCBI Taxonomy" id="1187855"/>
    <lineage>
        <taxon>Bacteria</taxon>
        <taxon>Bacillati</taxon>
        <taxon>Actinomycetota</taxon>
        <taxon>Actinomycetes</taxon>
        <taxon>Streptosporangiales</taxon>
        <taxon>Streptosporangiaceae</taxon>
        <taxon>Nonomuraea</taxon>
    </lineage>
</organism>
<evidence type="ECO:0000256" key="1">
    <source>
        <dbReference type="SAM" id="MobiDB-lite"/>
    </source>
</evidence>
<comment type="caution">
    <text evidence="3">The sequence shown here is derived from an EMBL/GenBank/DDBJ whole genome shotgun (WGS) entry which is preliminary data.</text>
</comment>
<dbReference type="AlphaFoldDB" id="A0A931F0A4"/>
<feature type="region of interest" description="Disordered" evidence="1">
    <location>
        <begin position="217"/>
        <end position="286"/>
    </location>
</feature>
<dbReference type="Pfam" id="PF14332">
    <property type="entry name" value="DUF4388"/>
    <property type="match status" value="1"/>
</dbReference>
<feature type="non-terminal residue" evidence="3">
    <location>
        <position position="286"/>
    </location>
</feature>
<name>A0A931F0A4_9ACTN</name>
<dbReference type="InterPro" id="IPR025497">
    <property type="entry name" value="PatA-like_N"/>
</dbReference>
<dbReference type="Proteomes" id="UP000605361">
    <property type="component" value="Unassembled WGS sequence"/>
</dbReference>
<evidence type="ECO:0000259" key="2">
    <source>
        <dbReference type="Pfam" id="PF14332"/>
    </source>
</evidence>
<reference evidence="3" key="1">
    <citation type="submission" date="2020-11" db="EMBL/GenBank/DDBJ databases">
        <title>Whole-genome analyses of Nonomuraea sp. K274.</title>
        <authorList>
            <person name="Veyisoglu A."/>
        </authorList>
    </citation>
    <scope>NUCLEOTIDE SEQUENCE</scope>
    <source>
        <strain evidence="3">K274</strain>
    </source>
</reference>
<dbReference type="EMBL" id="JADOGI010000130">
    <property type="protein sequence ID" value="MBF8190684.1"/>
    <property type="molecule type" value="Genomic_DNA"/>
</dbReference>
<feature type="domain" description="PatA-like N-terminal" evidence="2">
    <location>
        <begin position="2"/>
        <end position="137"/>
    </location>
</feature>